<dbReference type="AlphaFoldDB" id="A0A3N4ILV8"/>
<accession>A0A3N4ILV8</accession>
<reference evidence="1 2" key="1">
    <citation type="journal article" date="2018" name="Nat. Ecol. Evol.">
        <title>Pezizomycetes genomes reveal the molecular basis of ectomycorrhizal truffle lifestyle.</title>
        <authorList>
            <person name="Murat C."/>
            <person name="Payen T."/>
            <person name="Noel B."/>
            <person name="Kuo A."/>
            <person name="Morin E."/>
            <person name="Chen J."/>
            <person name="Kohler A."/>
            <person name="Krizsan K."/>
            <person name="Balestrini R."/>
            <person name="Da Silva C."/>
            <person name="Montanini B."/>
            <person name="Hainaut M."/>
            <person name="Levati E."/>
            <person name="Barry K.W."/>
            <person name="Belfiori B."/>
            <person name="Cichocki N."/>
            <person name="Clum A."/>
            <person name="Dockter R.B."/>
            <person name="Fauchery L."/>
            <person name="Guy J."/>
            <person name="Iotti M."/>
            <person name="Le Tacon F."/>
            <person name="Lindquist E.A."/>
            <person name="Lipzen A."/>
            <person name="Malagnac F."/>
            <person name="Mello A."/>
            <person name="Molinier V."/>
            <person name="Miyauchi S."/>
            <person name="Poulain J."/>
            <person name="Riccioni C."/>
            <person name="Rubini A."/>
            <person name="Sitrit Y."/>
            <person name="Splivallo R."/>
            <person name="Traeger S."/>
            <person name="Wang M."/>
            <person name="Zifcakova L."/>
            <person name="Wipf D."/>
            <person name="Zambonelli A."/>
            <person name="Paolocci F."/>
            <person name="Nowrousian M."/>
            <person name="Ottonello S."/>
            <person name="Baldrian P."/>
            <person name="Spatafora J.W."/>
            <person name="Henrissat B."/>
            <person name="Nagy L.G."/>
            <person name="Aury J.M."/>
            <person name="Wincker P."/>
            <person name="Grigoriev I.V."/>
            <person name="Bonfante P."/>
            <person name="Martin F.M."/>
        </authorList>
    </citation>
    <scope>NUCLEOTIDE SEQUENCE [LARGE SCALE GENOMIC DNA]</scope>
    <source>
        <strain evidence="1 2">RN42</strain>
    </source>
</reference>
<proteinExistence type="predicted"/>
<evidence type="ECO:0000313" key="1">
    <source>
        <dbReference type="EMBL" id="RPA86869.1"/>
    </source>
</evidence>
<organism evidence="1 2">
    <name type="scientific">Ascobolus immersus RN42</name>
    <dbReference type="NCBI Taxonomy" id="1160509"/>
    <lineage>
        <taxon>Eukaryota</taxon>
        <taxon>Fungi</taxon>
        <taxon>Dikarya</taxon>
        <taxon>Ascomycota</taxon>
        <taxon>Pezizomycotina</taxon>
        <taxon>Pezizomycetes</taxon>
        <taxon>Pezizales</taxon>
        <taxon>Ascobolaceae</taxon>
        <taxon>Ascobolus</taxon>
    </lineage>
</organism>
<dbReference type="EMBL" id="ML119648">
    <property type="protein sequence ID" value="RPA86869.1"/>
    <property type="molecule type" value="Genomic_DNA"/>
</dbReference>
<sequence>MPSFASLPQKIRCDIAYHLPWRDFNTFRTAGPANYKLLTNDSIRTRYPLTPAQLAIASTVSKLLRIHPVAPGDEHEKDPIQDILEALLRYTGVKLNIPQHDRSKQYDQLTQYIIRRNQYEVCIRLGSRGTVFEVGETLWEGNLLLSNGREVADELNAIFEDNGTWMFDADAYDYHGPMLMSDMMEYKGQFSIEDLAVTYMEHSLEEEEDGAVRTGALAFSGSPLWAVALEVLGRRLYDVYVTGLRTTFGGDYVEFVYHLSDLGRCLGILNTTWALLTDIFLVTNDIPGFTHAYAAGPSDSEPLPYNVRFIPSPTLLALHRLQDWDQEEAKEDTTDISFPSLL</sequence>
<gene>
    <name evidence="1" type="ORF">BJ508DRAFT_301673</name>
</gene>
<protein>
    <recommendedName>
        <fullName evidence="3">F-box domain-containing protein</fullName>
    </recommendedName>
</protein>
<keyword evidence="2" id="KW-1185">Reference proteome</keyword>
<dbReference type="Proteomes" id="UP000275078">
    <property type="component" value="Unassembled WGS sequence"/>
</dbReference>
<evidence type="ECO:0008006" key="3">
    <source>
        <dbReference type="Google" id="ProtNLM"/>
    </source>
</evidence>
<evidence type="ECO:0000313" key="2">
    <source>
        <dbReference type="Proteomes" id="UP000275078"/>
    </source>
</evidence>
<name>A0A3N4ILV8_ASCIM</name>